<dbReference type="PANTHER" id="PTHR31210">
    <property type="entry name" value="OS06G0731900 PROTEIN"/>
    <property type="match status" value="1"/>
</dbReference>
<evidence type="ECO:0008006" key="4">
    <source>
        <dbReference type="Google" id="ProtNLM"/>
    </source>
</evidence>
<gene>
    <name evidence="2" type="ORF">AQUCO_03500010v1</name>
</gene>
<feature type="region of interest" description="Disordered" evidence="1">
    <location>
        <begin position="38"/>
        <end position="63"/>
    </location>
</feature>
<dbReference type="OrthoDB" id="9985979at2759"/>
<accession>A0A2G5CVJ0</accession>
<keyword evidence="3" id="KW-1185">Reference proteome</keyword>
<sequence>MLKIKVSWSLFAALIFIVVFVATKLEYEHLKIESQWRPSTSSTKTTTRSRPKRRTWGDSSISSSLPQGIIHSTSDLELRPLWTTSKPSFYSATINSTALLAIPVGLKQKTNVDHMVNKFLSANCSIMLFHYDGNVDAWNDLHWSSKAVHILAHNQTKWWFAKRFLHPDVVFIYDYIFLWDEDLGVTNFDPGRFLEIMASEGLEISQPALDPNSSEVHHRITIRNRREKVHRRVYAVQGSLNCSEESTGPPCTGWIEGMAPVFSRAAWRCLWHLIQNDLIHGWGLDMKLGYCAQGDRTEKVGVIDSEYVVHHGIPSLGGPSENKTPAVRSLDLRTHVRRQSTAELEVFQKRWEEAVRNDEGWDDPFDNMK</sequence>
<dbReference type="PANTHER" id="PTHR31210:SF47">
    <property type="entry name" value="OS07G0564800 PROTEIN"/>
    <property type="match status" value="1"/>
</dbReference>
<dbReference type="Proteomes" id="UP000230069">
    <property type="component" value="Unassembled WGS sequence"/>
</dbReference>
<dbReference type="InterPro" id="IPR007877">
    <property type="entry name" value="DUF707"/>
</dbReference>
<dbReference type="AlphaFoldDB" id="A0A2G5CVJ0"/>
<organism evidence="2 3">
    <name type="scientific">Aquilegia coerulea</name>
    <name type="common">Rocky mountain columbine</name>
    <dbReference type="NCBI Taxonomy" id="218851"/>
    <lineage>
        <taxon>Eukaryota</taxon>
        <taxon>Viridiplantae</taxon>
        <taxon>Streptophyta</taxon>
        <taxon>Embryophyta</taxon>
        <taxon>Tracheophyta</taxon>
        <taxon>Spermatophyta</taxon>
        <taxon>Magnoliopsida</taxon>
        <taxon>Ranunculales</taxon>
        <taxon>Ranunculaceae</taxon>
        <taxon>Thalictroideae</taxon>
        <taxon>Aquilegia</taxon>
    </lineage>
</organism>
<reference evidence="2 3" key="1">
    <citation type="submission" date="2017-09" db="EMBL/GenBank/DDBJ databases">
        <title>WGS assembly of Aquilegia coerulea Goldsmith.</title>
        <authorList>
            <person name="Hodges S."/>
            <person name="Kramer E."/>
            <person name="Nordborg M."/>
            <person name="Tomkins J."/>
            <person name="Borevitz J."/>
            <person name="Derieg N."/>
            <person name="Yan J."/>
            <person name="Mihaltcheva S."/>
            <person name="Hayes R.D."/>
            <person name="Rokhsar D."/>
        </authorList>
    </citation>
    <scope>NUCLEOTIDE SEQUENCE [LARGE SCALE GENOMIC DNA]</scope>
    <source>
        <strain evidence="3">cv. Goldsmith</strain>
    </source>
</reference>
<name>A0A2G5CVJ0_AQUCA</name>
<evidence type="ECO:0000313" key="2">
    <source>
        <dbReference type="EMBL" id="PIA35314.1"/>
    </source>
</evidence>
<dbReference type="Pfam" id="PF05212">
    <property type="entry name" value="DUF707"/>
    <property type="match status" value="1"/>
</dbReference>
<protein>
    <recommendedName>
        <fullName evidence="4">Lysine ketoglutarate reductase trans-splicing related 1</fullName>
    </recommendedName>
</protein>
<evidence type="ECO:0000313" key="3">
    <source>
        <dbReference type="Proteomes" id="UP000230069"/>
    </source>
</evidence>
<dbReference type="STRING" id="218851.A0A2G5CVJ0"/>
<dbReference type="InParanoid" id="A0A2G5CVJ0"/>
<dbReference type="EMBL" id="KZ305052">
    <property type="protein sequence ID" value="PIA35314.1"/>
    <property type="molecule type" value="Genomic_DNA"/>
</dbReference>
<evidence type="ECO:0000256" key="1">
    <source>
        <dbReference type="SAM" id="MobiDB-lite"/>
    </source>
</evidence>
<proteinExistence type="predicted"/>